<dbReference type="Proteomes" id="UP000000763">
    <property type="component" value="Chromosome 6"/>
</dbReference>
<evidence type="ECO:0000313" key="2">
    <source>
        <dbReference type="EMBL" id="BAD62066.1"/>
    </source>
</evidence>
<feature type="compositionally biased region" description="Basic and acidic residues" evidence="1">
    <location>
        <begin position="78"/>
        <end position="92"/>
    </location>
</feature>
<feature type="region of interest" description="Disordered" evidence="1">
    <location>
        <begin position="19"/>
        <end position="48"/>
    </location>
</feature>
<evidence type="ECO:0000313" key="3">
    <source>
        <dbReference type="Proteomes" id="UP000000763"/>
    </source>
</evidence>
<dbReference type="AlphaFoldDB" id="Q5Z5I8"/>
<organism evidence="2 3">
    <name type="scientific">Oryza sativa subsp. japonica</name>
    <name type="common">Rice</name>
    <dbReference type="NCBI Taxonomy" id="39947"/>
    <lineage>
        <taxon>Eukaryota</taxon>
        <taxon>Viridiplantae</taxon>
        <taxon>Streptophyta</taxon>
        <taxon>Embryophyta</taxon>
        <taxon>Tracheophyta</taxon>
        <taxon>Spermatophyta</taxon>
        <taxon>Magnoliopsida</taxon>
        <taxon>Liliopsida</taxon>
        <taxon>Poales</taxon>
        <taxon>Poaceae</taxon>
        <taxon>BOP clade</taxon>
        <taxon>Oryzoideae</taxon>
        <taxon>Oryzeae</taxon>
        <taxon>Oryzinae</taxon>
        <taxon>Oryza</taxon>
        <taxon>Oryza sativa</taxon>
    </lineage>
</organism>
<reference evidence="3" key="2">
    <citation type="journal article" date="2008" name="Nucleic Acids Res.">
        <title>The rice annotation project database (RAP-DB): 2008 update.</title>
        <authorList>
            <consortium name="The rice annotation project (RAP)"/>
        </authorList>
    </citation>
    <scope>GENOME REANNOTATION</scope>
    <source>
        <strain evidence="3">cv. Nipponbare</strain>
    </source>
</reference>
<feature type="region of interest" description="Disordered" evidence="1">
    <location>
        <begin position="62"/>
        <end position="92"/>
    </location>
</feature>
<dbReference type="EMBL" id="AP005688">
    <property type="protein sequence ID" value="BAD62066.1"/>
    <property type="molecule type" value="Genomic_DNA"/>
</dbReference>
<evidence type="ECO:0000256" key="1">
    <source>
        <dbReference type="SAM" id="MobiDB-lite"/>
    </source>
</evidence>
<sequence length="92" mass="10472">MAAAAWRWHAAAALRGVEGGGVARRHRGAASRGGRRDGERSRSERSRCMKGDLAAAALTPEMRRQRRRRRRRLLRTTGSKEKIFTRCENNRD</sequence>
<feature type="compositionally biased region" description="Basic and acidic residues" evidence="1">
    <location>
        <begin position="34"/>
        <end position="48"/>
    </location>
</feature>
<feature type="compositionally biased region" description="Basic residues" evidence="1">
    <location>
        <begin position="64"/>
        <end position="74"/>
    </location>
</feature>
<gene>
    <name evidence="2" type="primary">OSJNBa0031J07.7</name>
</gene>
<accession>Q5Z5I8</accession>
<protein>
    <submittedName>
        <fullName evidence="2">Uncharacterized protein</fullName>
    </submittedName>
</protein>
<proteinExistence type="predicted"/>
<name>Q5Z5I8_ORYSJ</name>
<reference evidence="3" key="1">
    <citation type="journal article" date="2005" name="Nature">
        <title>The map-based sequence of the rice genome.</title>
        <authorList>
            <consortium name="International rice genome sequencing project (IRGSP)"/>
            <person name="Matsumoto T."/>
            <person name="Wu J."/>
            <person name="Kanamori H."/>
            <person name="Katayose Y."/>
            <person name="Fujisawa M."/>
            <person name="Namiki N."/>
            <person name="Mizuno H."/>
            <person name="Yamamoto K."/>
            <person name="Antonio B.A."/>
            <person name="Baba T."/>
            <person name="Sakata K."/>
            <person name="Nagamura Y."/>
            <person name="Aoki H."/>
            <person name="Arikawa K."/>
            <person name="Arita K."/>
            <person name="Bito T."/>
            <person name="Chiden Y."/>
            <person name="Fujitsuka N."/>
            <person name="Fukunaka R."/>
            <person name="Hamada M."/>
            <person name="Harada C."/>
            <person name="Hayashi A."/>
            <person name="Hijishita S."/>
            <person name="Honda M."/>
            <person name="Hosokawa S."/>
            <person name="Ichikawa Y."/>
            <person name="Idonuma A."/>
            <person name="Iijima M."/>
            <person name="Ikeda M."/>
            <person name="Ikeno M."/>
            <person name="Ito K."/>
            <person name="Ito S."/>
            <person name="Ito T."/>
            <person name="Ito Y."/>
            <person name="Ito Y."/>
            <person name="Iwabuchi A."/>
            <person name="Kamiya K."/>
            <person name="Karasawa W."/>
            <person name="Kurita K."/>
            <person name="Katagiri S."/>
            <person name="Kikuta A."/>
            <person name="Kobayashi H."/>
            <person name="Kobayashi N."/>
            <person name="Machita K."/>
            <person name="Maehara T."/>
            <person name="Masukawa M."/>
            <person name="Mizubayashi T."/>
            <person name="Mukai Y."/>
            <person name="Nagasaki H."/>
            <person name="Nagata Y."/>
            <person name="Naito S."/>
            <person name="Nakashima M."/>
            <person name="Nakama Y."/>
            <person name="Nakamichi Y."/>
            <person name="Nakamura M."/>
            <person name="Meguro A."/>
            <person name="Negishi M."/>
            <person name="Ohta I."/>
            <person name="Ohta T."/>
            <person name="Okamoto M."/>
            <person name="Ono N."/>
            <person name="Saji S."/>
            <person name="Sakaguchi M."/>
            <person name="Sakai K."/>
            <person name="Shibata M."/>
            <person name="Shimokawa T."/>
            <person name="Song J."/>
            <person name="Takazaki Y."/>
            <person name="Terasawa K."/>
            <person name="Tsugane M."/>
            <person name="Tsuji K."/>
            <person name="Ueda S."/>
            <person name="Waki K."/>
            <person name="Yamagata H."/>
            <person name="Yamamoto M."/>
            <person name="Yamamoto S."/>
            <person name="Yamane H."/>
            <person name="Yoshiki S."/>
            <person name="Yoshihara R."/>
            <person name="Yukawa K."/>
            <person name="Zhong H."/>
            <person name="Yano M."/>
            <person name="Yuan Q."/>
            <person name="Ouyang S."/>
            <person name="Liu J."/>
            <person name="Jones K.M."/>
            <person name="Gansberger K."/>
            <person name="Moffat K."/>
            <person name="Hill J."/>
            <person name="Bera J."/>
            <person name="Fadrosh D."/>
            <person name="Jin S."/>
            <person name="Johri S."/>
            <person name="Kim M."/>
            <person name="Overton L."/>
            <person name="Reardon M."/>
            <person name="Tsitrin T."/>
            <person name="Vuong H."/>
            <person name="Weaver B."/>
            <person name="Ciecko A."/>
            <person name="Tallon L."/>
            <person name="Jackson J."/>
            <person name="Pai G."/>
            <person name="Aken S.V."/>
            <person name="Utterback T."/>
            <person name="Reidmuller S."/>
            <person name="Feldblyum T."/>
            <person name="Hsiao J."/>
            <person name="Zismann V."/>
            <person name="Iobst S."/>
            <person name="de Vazeille A.R."/>
            <person name="Buell C.R."/>
            <person name="Ying K."/>
            <person name="Li Y."/>
            <person name="Lu T."/>
            <person name="Huang Y."/>
            <person name="Zhao Q."/>
            <person name="Feng Q."/>
            <person name="Zhang L."/>
            <person name="Zhu J."/>
            <person name="Weng Q."/>
            <person name="Mu J."/>
            <person name="Lu Y."/>
            <person name="Fan D."/>
            <person name="Liu Y."/>
            <person name="Guan J."/>
            <person name="Zhang Y."/>
            <person name="Yu S."/>
            <person name="Liu X."/>
            <person name="Zhang Y."/>
            <person name="Hong G."/>
            <person name="Han B."/>
            <person name="Choisne N."/>
            <person name="Demange N."/>
            <person name="Orjeda G."/>
            <person name="Samain S."/>
            <person name="Cattolico L."/>
            <person name="Pelletier E."/>
            <person name="Couloux A."/>
            <person name="Segurens B."/>
            <person name="Wincker P."/>
            <person name="D'Hont A."/>
            <person name="Scarpelli C."/>
            <person name="Weissenbach J."/>
            <person name="Salanoubat M."/>
            <person name="Quetier F."/>
            <person name="Yu Y."/>
            <person name="Kim H.R."/>
            <person name="Rambo T."/>
            <person name="Currie J."/>
            <person name="Collura K."/>
            <person name="Luo M."/>
            <person name="Yang T."/>
            <person name="Ammiraju J.S.S."/>
            <person name="Engler F."/>
            <person name="Soderlund C."/>
            <person name="Wing R.A."/>
            <person name="Palmer L.E."/>
            <person name="de la Bastide M."/>
            <person name="Spiegel L."/>
            <person name="Nascimento L."/>
            <person name="Zutavern T."/>
            <person name="O'Shaughnessy A."/>
            <person name="Dike S."/>
            <person name="Dedhia N."/>
            <person name="Preston R."/>
            <person name="Balija V."/>
            <person name="McCombie W.R."/>
            <person name="Chow T."/>
            <person name="Chen H."/>
            <person name="Chung M."/>
            <person name="Chen C."/>
            <person name="Shaw J."/>
            <person name="Wu H."/>
            <person name="Hsiao K."/>
            <person name="Chao Y."/>
            <person name="Chu M."/>
            <person name="Cheng C."/>
            <person name="Hour A."/>
            <person name="Lee P."/>
            <person name="Lin S."/>
            <person name="Lin Y."/>
            <person name="Liou J."/>
            <person name="Liu S."/>
            <person name="Hsing Y."/>
            <person name="Raghuvanshi S."/>
            <person name="Mohanty A."/>
            <person name="Bharti A.K."/>
            <person name="Gaur A."/>
            <person name="Gupta V."/>
            <person name="Kumar D."/>
            <person name="Ravi V."/>
            <person name="Vij S."/>
            <person name="Kapur A."/>
            <person name="Khurana P."/>
            <person name="Khurana P."/>
            <person name="Khurana J.P."/>
            <person name="Tyagi A.K."/>
            <person name="Gaikwad K."/>
            <person name="Singh A."/>
            <person name="Dalal V."/>
            <person name="Srivastava S."/>
            <person name="Dixit A."/>
            <person name="Pal A.K."/>
            <person name="Ghazi I.A."/>
            <person name="Yadav M."/>
            <person name="Pandit A."/>
            <person name="Bhargava A."/>
            <person name="Sureshbabu K."/>
            <person name="Batra K."/>
            <person name="Sharma T.R."/>
            <person name="Mohapatra T."/>
            <person name="Singh N.K."/>
            <person name="Messing J."/>
            <person name="Nelson A.B."/>
            <person name="Fuks G."/>
            <person name="Kavchok S."/>
            <person name="Keizer G."/>
            <person name="Linton E."/>
            <person name="Llaca V."/>
            <person name="Song R."/>
            <person name="Tanyolac B."/>
            <person name="Young S."/>
            <person name="Ho-Il K."/>
            <person name="Hahn J.H."/>
            <person name="Sangsakoo G."/>
            <person name="Vanavichit A."/>
            <person name="de Mattos Luiz.A.T."/>
            <person name="Zimmer P.D."/>
            <person name="Malone G."/>
            <person name="Dellagostin O."/>
            <person name="de Oliveira A.C."/>
            <person name="Bevan M."/>
            <person name="Bancroft I."/>
            <person name="Minx P."/>
            <person name="Cordum H."/>
            <person name="Wilson R."/>
            <person name="Cheng Z."/>
            <person name="Jin W."/>
            <person name="Jiang J."/>
            <person name="Leong S.A."/>
            <person name="Iwama H."/>
            <person name="Gojobori T."/>
            <person name="Itoh T."/>
            <person name="Niimura Y."/>
            <person name="Fujii Y."/>
            <person name="Habara T."/>
            <person name="Sakai H."/>
            <person name="Sato Y."/>
            <person name="Wilson G."/>
            <person name="Kumar K."/>
            <person name="McCouch S."/>
            <person name="Juretic N."/>
            <person name="Hoen D."/>
            <person name="Wright S."/>
            <person name="Bruskiewich R."/>
            <person name="Bureau T."/>
            <person name="Miyao A."/>
            <person name="Hirochika H."/>
            <person name="Nishikawa T."/>
            <person name="Kadowaki K."/>
            <person name="Sugiura M."/>
            <person name="Burr B."/>
            <person name="Sasaki T."/>
        </authorList>
    </citation>
    <scope>NUCLEOTIDE SEQUENCE [LARGE SCALE GENOMIC DNA]</scope>
    <source>
        <strain evidence="3">cv. Nipponbare</strain>
    </source>
</reference>